<keyword evidence="1 7" id="KW-0806">Transcription termination</keyword>
<dbReference type="Gene3D" id="3.30.1480.10">
    <property type="entry name" value="NusA, N-terminal domain"/>
    <property type="match status" value="1"/>
</dbReference>
<dbReference type="SUPFAM" id="SSF54814">
    <property type="entry name" value="Prokaryotic type KH domain (KH-domain type II)"/>
    <property type="match status" value="2"/>
</dbReference>
<dbReference type="Gene3D" id="2.40.50.140">
    <property type="entry name" value="Nucleic acid-binding proteins"/>
    <property type="match status" value="1"/>
</dbReference>
<dbReference type="PROSITE" id="PS50126">
    <property type="entry name" value="S1"/>
    <property type="match status" value="1"/>
</dbReference>
<dbReference type="NCBIfam" id="TIGR01953">
    <property type="entry name" value="NusA"/>
    <property type="match status" value="1"/>
</dbReference>
<sequence length="503" mass="55026">MSKELLLVVDAVAAEKGVPESVILEAIEAALASAAKKRYPDQDVLTRVAVDPKDGSYETFRRWEVVADDVVMESPDRQIRLMDALDESEGAEVGDFIEEQIENPDFGRIAAQAAKQVIVQRVREAERAQVVDQWKDRVGELVTGVVKRAERGNIFVDLGGNAEAFIPKDKGIPRDVLRAGDRVRGYLYDVRSEIRGPQLFISRAAPEFMIELFKLEVPEVGQGLVEIKACARDPGDRAKIAVLAYDNRTDPIGACIGMRGSRVQAVSNELNGERVDIVLWSDNPAQFVINAMAPAEVQSIIVDEEKHSMDLAVAEDKLAQAIGRGGQNVRLASRLSGWQLNVMTQDQVTAKSEAEQEAARALFQDKLEVDEEIAAILVAEGFSTVEEIAYVPVGELLAVEGFDEDIVEELRSRARDALLNDALAVEEELDEHQPADDLLSLEGMDDETAFALAGHGIRTADDLGELGADEVVEFGIEGMDETRAAALILAARAEEIARLEREG</sequence>
<keyword evidence="10" id="KW-1185">Reference proteome</keyword>
<comment type="similarity">
    <text evidence="7">Belongs to the NusA family.</text>
</comment>
<dbReference type="InterPro" id="IPR012340">
    <property type="entry name" value="NA-bd_OB-fold"/>
</dbReference>
<dbReference type="SUPFAM" id="SSF47794">
    <property type="entry name" value="Rad51 N-terminal domain-like"/>
    <property type="match status" value="2"/>
</dbReference>
<evidence type="ECO:0000256" key="4">
    <source>
        <dbReference type="ARBA" id="ARBA00022884"/>
    </source>
</evidence>
<dbReference type="PANTHER" id="PTHR22648:SF0">
    <property type="entry name" value="TRANSCRIPTION TERMINATION_ANTITERMINATION PROTEIN NUSA"/>
    <property type="match status" value="1"/>
</dbReference>
<evidence type="ECO:0000256" key="6">
    <source>
        <dbReference type="ARBA" id="ARBA00023163"/>
    </source>
</evidence>
<dbReference type="HAMAP" id="MF_00945_B">
    <property type="entry name" value="NusA_B"/>
    <property type="match status" value="1"/>
</dbReference>
<dbReference type="Pfam" id="PF00575">
    <property type="entry name" value="S1"/>
    <property type="match status" value="1"/>
</dbReference>
<dbReference type="InterPro" id="IPR010995">
    <property type="entry name" value="DNA_repair_Rad51/TF_NusA_a-hlx"/>
</dbReference>
<dbReference type="Proteomes" id="UP001165423">
    <property type="component" value="Unassembled WGS sequence"/>
</dbReference>
<evidence type="ECO:0000259" key="8">
    <source>
        <dbReference type="PROSITE" id="PS50126"/>
    </source>
</evidence>
<dbReference type="InterPro" id="IPR025249">
    <property type="entry name" value="TF_NusA_KH_1st"/>
</dbReference>
<evidence type="ECO:0000313" key="10">
    <source>
        <dbReference type="Proteomes" id="UP001165423"/>
    </source>
</evidence>
<feature type="domain" description="S1 motif" evidence="8">
    <location>
        <begin position="139"/>
        <end position="204"/>
    </location>
</feature>
<dbReference type="SUPFAM" id="SSF50249">
    <property type="entry name" value="Nucleic acid-binding proteins"/>
    <property type="match status" value="1"/>
</dbReference>
<comment type="function">
    <text evidence="7">Participates in both transcription termination and antitermination.</text>
</comment>
<dbReference type="Gene3D" id="1.10.150.20">
    <property type="entry name" value="5' to 3' exonuclease, C-terminal subdomain"/>
    <property type="match status" value="2"/>
</dbReference>
<keyword evidence="4 7" id="KW-0694">RNA-binding</keyword>
<dbReference type="SUPFAM" id="SSF69705">
    <property type="entry name" value="Transcription factor NusA, N-terminal domain"/>
    <property type="match status" value="1"/>
</dbReference>
<dbReference type="RefSeq" id="WP_243319210.1">
    <property type="nucleotide sequence ID" value="NZ_JALGCL010000001.1"/>
</dbReference>
<keyword evidence="2 7" id="KW-0963">Cytoplasm</keyword>
<dbReference type="InterPro" id="IPR058582">
    <property type="entry name" value="KH_NusA_2nd"/>
</dbReference>
<dbReference type="PROSITE" id="PS50084">
    <property type="entry name" value="KH_TYPE_1"/>
    <property type="match status" value="1"/>
</dbReference>
<keyword evidence="5 7" id="KW-0805">Transcription regulation</keyword>
<dbReference type="InterPro" id="IPR010214">
    <property type="entry name" value="Tscrpt_termin_fac_NusA_C_rpt"/>
</dbReference>
<reference evidence="9 10" key="1">
    <citation type="submission" date="2022-03" db="EMBL/GenBank/DDBJ databases">
        <title>Luteimonas soily sp. nov., a novel bacterium isolated from the soil.</title>
        <authorList>
            <person name="Zhang X."/>
        </authorList>
    </citation>
    <scope>NUCLEOTIDE SEQUENCE [LARGE SCALE GENOMIC DNA]</scope>
    <source>
        <strain evidence="9 10">50</strain>
    </source>
</reference>
<evidence type="ECO:0000256" key="3">
    <source>
        <dbReference type="ARBA" id="ARBA00022814"/>
    </source>
</evidence>
<comment type="subunit">
    <text evidence="7">Monomer. Binds directly to the core enzyme of the DNA-dependent RNA polymerase and to nascent RNA.</text>
</comment>
<dbReference type="Gene3D" id="3.30.300.20">
    <property type="match status" value="2"/>
</dbReference>
<dbReference type="InterPro" id="IPR004087">
    <property type="entry name" value="KH_dom"/>
</dbReference>
<dbReference type="SMART" id="SM00316">
    <property type="entry name" value="S1"/>
    <property type="match status" value="1"/>
</dbReference>
<dbReference type="InterPro" id="IPR015946">
    <property type="entry name" value="KH_dom-like_a/b"/>
</dbReference>
<protein>
    <recommendedName>
        <fullName evidence="7">Transcription termination/antitermination protein NusA</fullName>
    </recommendedName>
</protein>
<keyword evidence="6 7" id="KW-0804">Transcription</keyword>
<dbReference type="InterPro" id="IPR013735">
    <property type="entry name" value="TF_NusA_N"/>
</dbReference>
<dbReference type="Pfam" id="PF13184">
    <property type="entry name" value="KH_NusA_1st"/>
    <property type="match status" value="1"/>
</dbReference>
<dbReference type="EMBL" id="JALGCL010000001">
    <property type="protein sequence ID" value="MCJ0825006.1"/>
    <property type="molecule type" value="Genomic_DNA"/>
</dbReference>
<evidence type="ECO:0000256" key="2">
    <source>
        <dbReference type="ARBA" id="ARBA00022490"/>
    </source>
</evidence>
<dbReference type="NCBIfam" id="TIGR01954">
    <property type="entry name" value="nusA_Cterm_rpt"/>
    <property type="match status" value="1"/>
</dbReference>
<dbReference type="Pfam" id="PF08529">
    <property type="entry name" value="NusA_N"/>
    <property type="match status" value="1"/>
</dbReference>
<dbReference type="InterPro" id="IPR036555">
    <property type="entry name" value="NusA_N_sf"/>
</dbReference>
<name>A0ABT0A221_9GAMM</name>
<gene>
    <name evidence="7 9" type="primary">nusA</name>
    <name evidence="9" type="ORF">MQC88_03355</name>
</gene>
<dbReference type="CDD" id="cd04455">
    <property type="entry name" value="S1_NusA"/>
    <property type="match status" value="1"/>
</dbReference>
<dbReference type="InterPro" id="IPR010213">
    <property type="entry name" value="TF_NusA"/>
</dbReference>
<dbReference type="InterPro" id="IPR003029">
    <property type="entry name" value="S1_domain"/>
</dbReference>
<evidence type="ECO:0000313" key="9">
    <source>
        <dbReference type="EMBL" id="MCJ0825006.1"/>
    </source>
</evidence>
<proteinExistence type="inferred from homology"/>
<dbReference type="Pfam" id="PF14520">
    <property type="entry name" value="HHH_5"/>
    <property type="match status" value="2"/>
</dbReference>
<dbReference type="SMART" id="SM00322">
    <property type="entry name" value="KH"/>
    <property type="match status" value="2"/>
</dbReference>
<dbReference type="Pfam" id="PF26594">
    <property type="entry name" value="KH_NusA_2nd"/>
    <property type="match status" value="1"/>
</dbReference>
<dbReference type="PANTHER" id="PTHR22648">
    <property type="entry name" value="TRANSCRIPTION TERMINATION FACTOR NUSA"/>
    <property type="match status" value="1"/>
</dbReference>
<evidence type="ECO:0000256" key="5">
    <source>
        <dbReference type="ARBA" id="ARBA00023015"/>
    </source>
</evidence>
<dbReference type="InterPro" id="IPR030842">
    <property type="entry name" value="TF_NusA_bacterial"/>
</dbReference>
<evidence type="ECO:0000256" key="1">
    <source>
        <dbReference type="ARBA" id="ARBA00022472"/>
    </source>
</evidence>
<dbReference type="CDD" id="cd02134">
    <property type="entry name" value="KH-II_NusA_rpt1"/>
    <property type="match status" value="1"/>
</dbReference>
<comment type="subcellular location">
    <subcellularLocation>
        <location evidence="7">Cytoplasm</location>
    </subcellularLocation>
</comment>
<keyword evidence="3 7" id="KW-0889">Transcription antitermination</keyword>
<accession>A0ABT0A221</accession>
<evidence type="ECO:0000256" key="7">
    <source>
        <dbReference type="HAMAP-Rule" id="MF_00945"/>
    </source>
</evidence>
<dbReference type="InterPro" id="IPR009019">
    <property type="entry name" value="KH_sf_prok-type"/>
</dbReference>
<dbReference type="CDD" id="cd22529">
    <property type="entry name" value="KH-II_NusA_rpt2"/>
    <property type="match status" value="1"/>
</dbReference>
<comment type="caution">
    <text evidence="9">The sequence shown here is derived from an EMBL/GenBank/DDBJ whole genome shotgun (WGS) entry which is preliminary data.</text>
</comment>
<organism evidence="9 10">
    <name type="scientific">Cognatiluteimonas sedimenti</name>
    <dbReference type="NCBI Taxonomy" id="2927791"/>
    <lineage>
        <taxon>Bacteria</taxon>
        <taxon>Pseudomonadati</taxon>
        <taxon>Pseudomonadota</taxon>
        <taxon>Gammaproteobacteria</taxon>
        <taxon>Lysobacterales</taxon>
        <taxon>Lysobacteraceae</taxon>
        <taxon>Cognatiluteimonas</taxon>
    </lineage>
</organism>